<dbReference type="AlphaFoldDB" id="A0A0B3BUG3"/>
<proteinExistence type="predicted"/>
<dbReference type="EMBL" id="JTAK01000001">
    <property type="protein sequence ID" value="KHO66285.1"/>
    <property type="molecule type" value="Genomic_DNA"/>
</dbReference>
<name>A0A0B3BUG3_9PSED</name>
<evidence type="ECO:0000313" key="1">
    <source>
        <dbReference type="EMBL" id="KHO66285.1"/>
    </source>
</evidence>
<keyword evidence="2" id="KW-1185">Reference proteome</keyword>
<protein>
    <submittedName>
        <fullName evidence="1">Uncharacterized protein</fullName>
    </submittedName>
</protein>
<reference evidence="1 2" key="1">
    <citation type="submission" date="2014-11" db="EMBL/GenBank/DDBJ databases">
        <title>Genome sequence of Pseudomonas tuomuerensis JCM 14085.</title>
        <authorList>
            <person name="Shin S.-K."/>
            <person name="Yi H."/>
        </authorList>
    </citation>
    <scope>NUCLEOTIDE SEQUENCE [LARGE SCALE GENOMIC DNA]</scope>
    <source>
        <strain evidence="1 2">JCM 14085</strain>
    </source>
</reference>
<accession>A0A0B3BUG3</accession>
<comment type="caution">
    <text evidence="1">The sequence shown here is derived from an EMBL/GenBank/DDBJ whole genome shotgun (WGS) entry which is preliminary data.</text>
</comment>
<organism evidence="1 2">
    <name type="scientific">Pseudomonas flexibilis</name>
    <dbReference type="NCBI Taxonomy" id="706570"/>
    <lineage>
        <taxon>Bacteria</taxon>
        <taxon>Pseudomonadati</taxon>
        <taxon>Pseudomonadota</taxon>
        <taxon>Gammaproteobacteria</taxon>
        <taxon>Pseudomonadales</taxon>
        <taxon>Pseudomonadaceae</taxon>
        <taxon>Pseudomonas</taxon>
    </lineage>
</organism>
<gene>
    <name evidence="1" type="ORF">PT85_01530</name>
</gene>
<sequence>MIRNTLQALDQFQGGHLYCIFNPGKHLSNTKIVIETVNRASEMSLTHLFILIKVGFTKYSPDVRSHVFLIIFTMRRNQSTPQMTQACQFSAHAIWQTRPFPITAQIIQITRHEVLLNFIKQRPIRKNIISSKTKNQRFIFIF</sequence>
<dbReference type="Proteomes" id="UP000030980">
    <property type="component" value="Unassembled WGS sequence"/>
</dbReference>
<evidence type="ECO:0000313" key="2">
    <source>
        <dbReference type="Proteomes" id="UP000030980"/>
    </source>
</evidence>